<evidence type="ECO:0000256" key="6">
    <source>
        <dbReference type="ARBA" id="ARBA00022723"/>
    </source>
</evidence>
<evidence type="ECO:0000313" key="15">
    <source>
        <dbReference type="Proteomes" id="UP001642540"/>
    </source>
</evidence>
<evidence type="ECO:0000256" key="10">
    <source>
        <dbReference type="ARBA" id="ARBA00023004"/>
    </source>
</evidence>
<dbReference type="Pfam" id="PF00067">
    <property type="entry name" value="p450"/>
    <property type="match status" value="1"/>
</dbReference>
<proteinExistence type="inferred from homology"/>
<dbReference type="InterPro" id="IPR002401">
    <property type="entry name" value="Cyt_P450_E_grp-I"/>
</dbReference>
<accession>A0ABP1QKC1</accession>
<comment type="similarity">
    <text evidence="4">Belongs to the cytochrome P450 family.</text>
</comment>
<keyword evidence="9" id="KW-0560">Oxidoreductase</keyword>
<name>A0ABP1QKC1_9HEXA</name>
<evidence type="ECO:0000256" key="5">
    <source>
        <dbReference type="ARBA" id="ARBA00022617"/>
    </source>
</evidence>
<sequence length="508" mass="58422">MLPLIVGVIVCIIAGLYIYVRWNFGTLEKLGIPVVEHHPLLGSIKEIYGEPGGLYDTQWMRKYGPVFGVYEGREPQIYVCDADLIRLICVKDADHFNGKRILDFGDPLLNEMPDFQPLEKWKLLRQFLTPAFTTAKVKVMSVVMREATADYIANIKKTIRASNKRVYEKIPIDESVHTMLTDLITRCCFSIRISANSDADNEFAQIVKDVVNPPARTSNMALLHWSYVFTFLRKFVPAHFNPEAAQKWRKVFKQMIEERRRSGEKKNDIMDMCVEWMERLDAPKMKEAKFSEMTLICQGLVFFFAGQDQISTLIATTIYHIATNPEIAKKAYAEVDEVFAKHDGKLEHEHLTELVYLNACLSESLRLYPFFHKTERVCTKDWSNEEHGLHIKKGMTVILPVWAANRNAEYNVDPDTYDPERWMPENKDKMNPYTSTSFGFGPRSCTGKRFSTEAMPLVTAYMLKELKFVGRKDSELKFTAGGPMFAPHDAIYLDVMERTLEKVPSQMG</sequence>
<evidence type="ECO:0000256" key="9">
    <source>
        <dbReference type="ARBA" id="ARBA00023002"/>
    </source>
</evidence>
<reference evidence="14 15" key="1">
    <citation type="submission" date="2024-08" db="EMBL/GenBank/DDBJ databases">
        <authorList>
            <person name="Cucini C."/>
            <person name="Frati F."/>
        </authorList>
    </citation>
    <scope>NUCLEOTIDE SEQUENCE [LARGE SCALE GENOMIC DNA]</scope>
</reference>
<keyword evidence="5" id="KW-0349">Heme</keyword>
<keyword evidence="12 13" id="KW-0472">Membrane</keyword>
<dbReference type="PANTHER" id="PTHR24292">
    <property type="entry name" value="CYTOCHROME P450"/>
    <property type="match status" value="1"/>
</dbReference>
<organism evidence="14 15">
    <name type="scientific">Orchesella dallaii</name>
    <dbReference type="NCBI Taxonomy" id="48710"/>
    <lineage>
        <taxon>Eukaryota</taxon>
        <taxon>Metazoa</taxon>
        <taxon>Ecdysozoa</taxon>
        <taxon>Arthropoda</taxon>
        <taxon>Hexapoda</taxon>
        <taxon>Collembola</taxon>
        <taxon>Entomobryomorpha</taxon>
        <taxon>Entomobryoidea</taxon>
        <taxon>Orchesellidae</taxon>
        <taxon>Orchesellinae</taxon>
        <taxon>Orchesella</taxon>
    </lineage>
</organism>
<keyword evidence="15" id="KW-1185">Reference proteome</keyword>
<protein>
    <recommendedName>
        <fullName evidence="16">Cytochrome P450</fullName>
    </recommendedName>
</protein>
<keyword evidence="7" id="KW-0256">Endoplasmic reticulum</keyword>
<keyword evidence="8" id="KW-0492">Microsome</keyword>
<dbReference type="EMBL" id="CAXLJM020000034">
    <property type="protein sequence ID" value="CAL8102597.1"/>
    <property type="molecule type" value="Genomic_DNA"/>
</dbReference>
<evidence type="ECO:0000256" key="7">
    <source>
        <dbReference type="ARBA" id="ARBA00022824"/>
    </source>
</evidence>
<comment type="subcellular location">
    <subcellularLocation>
        <location evidence="3">Endoplasmic reticulum membrane</location>
        <topology evidence="3">Peripheral membrane protein</topology>
    </subcellularLocation>
    <subcellularLocation>
        <location evidence="2">Microsome membrane</location>
        <topology evidence="2">Peripheral membrane protein</topology>
    </subcellularLocation>
</comment>
<comment type="caution">
    <text evidence="14">The sequence shown here is derived from an EMBL/GenBank/DDBJ whole genome shotgun (WGS) entry which is preliminary data.</text>
</comment>
<keyword evidence="13" id="KW-1133">Transmembrane helix</keyword>
<evidence type="ECO:0000256" key="13">
    <source>
        <dbReference type="SAM" id="Phobius"/>
    </source>
</evidence>
<dbReference type="PANTHER" id="PTHR24292:SF54">
    <property type="entry name" value="CYP9F3-RELATED"/>
    <property type="match status" value="1"/>
</dbReference>
<evidence type="ECO:0000256" key="4">
    <source>
        <dbReference type="ARBA" id="ARBA00010617"/>
    </source>
</evidence>
<gene>
    <name evidence="14" type="ORF">ODALV1_LOCUS11192</name>
</gene>
<evidence type="ECO:0000256" key="8">
    <source>
        <dbReference type="ARBA" id="ARBA00022848"/>
    </source>
</evidence>
<evidence type="ECO:0000313" key="14">
    <source>
        <dbReference type="EMBL" id="CAL8102597.1"/>
    </source>
</evidence>
<evidence type="ECO:0000256" key="1">
    <source>
        <dbReference type="ARBA" id="ARBA00001971"/>
    </source>
</evidence>
<dbReference type="SUPFAM" id="SSF48264">
    <property type="entry name" value="Cytochrome P450"/>
    <property type="match status" value="1"/>
</dbReference>
<dbReference type="PRINTS" id="PR00463">
    <property type="entry name" value="EP450I"/>
</dbReference>
<keyword evidence="6" id="KW-0479">Metal-binding</keyword>
<evidence type="ECO:0000256" key="11">
    <source>
        <dbReference type="ARBA" id="ARBA00023033"/>
    </source>
</evidence>
<evidence type="ECO:0000256" key="3">
    <source>
        <dbReference type="ARBA" id="ARBA00004406"/>
    </source>
</evidence>
<keyword evidence="10" id="KW-0408">Iron</keyword>
<dbReference type="InterPro" id="IPR036396">
    <property type="entry name" value="Cyt_P450_sf"/>
</dbReference>
<comment type="cofactor">
    <cofactor evidence="1">
        <name>heme</name>
        <dbReference type="ChEBI" id="CHEBI:30413"/>
    </cofactor>
</comment>
<evidence type="ECO:0008006" key="16">
    <source>
        <dbReference type="Google" id="ProtNLM"/>
    </source>
</evidence>
<evidence type="ECO:0000256" key="2">
    <source>
        <dbReference type="ARBA" id="ARBA00004174"/>
    </source>
</evidence>
<evidence type="ECO:0000256" key="12">
    <source>
        <dbReference type="ARBA" id="ARBA00023136"/>
    </source>
</evidence>
<dbReference type="Gene3D" id="1.10.630.10">
    <property type="entry name" value="Cytochrome P450"/>
    <property type="match status" value="1"/>
</dbReference>
<dbReference type="InterPro" id="IPR001128">
    <property type="entry name" value="Cyt_P450"/>
</dbReference>
<feature type="transmembrane region" description="Helical" evidence="13">
    <location>
        <begin position="6"/>
        <end position="24"/>
    </location>
</feature>
<dbReference type="InterPro" id="IPR050476">
    <property type="entry name" value="Insect_CytP450_Detox"/>
</dbReference>
<dbReference type="PRINTS" id="PR00385">
    <property type="entry name" value="P450"/>
</dbReference>
<keyword evidence="13" id="KW-0812">Transmembrane</keyword>
<keyword evidence="11" id="KW-0503">Monooxygenase</keyword>
<dbReference type="Proteomes" id="UP001642540">
    <property type="component" value="Unassembled WGS sequence"/>
</dbReference>